<gene>
    <name evidence="2" type="ORF">DCM83_02755</name>
</gene>
<dbReference type="PANTHER" id="PTHR33840:SF1">
    <property type="entry name" value="TLE1 PHOSPHOLIPASE DOMAIN-CONTAINING PROTEIN"/>
    <property type="match status" value="1"/>
</dbReference>
<dbReference type="InterPro" id="IPR018392">
    <property type="entry name" value="LysM"/>
</dbReference>
<feature type="domain" description="LysM" evidence="1">
    <location>
        <begin position="405"/>
        <end position="454"/>
    </location>
</feature>
<reference evidence="2" key="1">
    <citation type="submission" date="2018-04" db="EMBL/GenBank/DDBJ databases">
        <title>Genomes of Endosymbiotic and Endophytic Bradyrhizobium Publication status.</title>
        <authorList>
            <person name="Guha S."/>
            <person name="Jorrin B."/>
            <person name="Sarkar M."/>
            <person name="Poole P.S."/>
            <person name="DasGupta M."/>
        </authorList>
    </citation>
    <scope>NUCLEOTIDE SEQUENCE</scope>
    <source>
        <strain evidence="2">WBOS16</strain>
    </source>
</reference>
<dbReference type="Pfam" id="PF09994">
    <property type="entry name" value="T6SS_Tle1-like_cat"/>
    <property type="match status" value="1"/>
</dbReference>
<organism evidence="2 3">
    <name type="scientific">Bradyrhizobium betae</name>
    <dbReference type="NCBI Taxonomy" id="244734"/>
    <lineage>
        <taxon>Bacteria</taxon>
        <taxon>Pseudomonadati</taxon>
        <taxon>Pseudomonadota</taxon>
        <taxon>Alphaproteobacteria</taxon>
        <taxon>Hyphomicrobiales</taxon>
        <taxon>Nitrobacteraceae</taxon>
        <taxon>Bradyrhizobium</taxon>
    </lineage>
</organism>
<evidence type="ECO:0000313" key="3">
    <source>
        <dbReference type="Proteomes" id="UP001058872"/>
    </source>
</evidence>
<sequence>MKKRLVFCFDGTWNSIDAKNPTNVLLTAESVLPLTEDSAQFVHYDQGVGTAGGKLDEIKGGVFGDGLVRNLAEAYQNLIFNHTPGDEIYAFGFSRGAFTARSFAGLISNCGILDRRHASQAKNVIELYRGRDGTADYASKLMEFRAEYCCDTWLSDEECEWRKTKERYPLDDSRRVNITYLGVWDTVGALGIPKNIAFANKINAKHQFHDTRLSSFVRSARHAVAIDERRDSFEPTLWDNLAELNQKAGSPDDAFSAPYQQMWFPGVHSSVGGSADWRGLSDQALHWVWLGAMRMGLQFDTEQNSRIFELRPKFTDKLEHSDAPGFQYRAMKGLGAYRMPGPEKLHEVSFSARRRWHEDPKLLPEGKLYRPATLNRVAAQLRKVDPVELGVTDAYRSILAQNEHEMYVVQKKDVLRAIAKRFYGNANDATKIFDANRDVLDNPDLIFANQTLRLPKDGMLVPDDGQTTVVT</sequence>
<dbReference type="Pfam" id="PF01476">
    <property type="entry name" value="LysM"/>
    <property type="match status" value="1"/>
</dbReference>
<proteinExistence type="predicted"/>
<evidence type="ECO:0000259" key="1">
    <source>
        <dbReference type="PROSITE" id="PS51782"/>
    </source>
</evidence>
<dbReference type="Gene3D" id="3.10.350.10">
    <property type="entry name" value="LysM domain"/>
    <property type="match status" value="1"/>
</dbReference>
<dbReference type="EMBL" id="CP028989">
    <property type="protein sequence ID" value="UUO64249.1"/>
    <property type="molecule type" value="Genomic_DNA"/>
</dbReference>
<accession>A0AAE9N6M9</accession>
<dbReference type="AlphaFoldDB" id="A0AAE9N6M9"/>
<name>A0AAE9N6M9_9BRAD</name>
<dbReference type="PANTHER" id="PTHR33840">
    <property type="match status" value="1"/>
</dbReference>
<dbReference type="PROSITE" id="PS51782">
    <property type="entry name" value="LYSM"/>
    <property type="match status" value="1"/>
</dbReference>
<dbReference type="InterPro" id="IPR018712">
    <property type="entry name" value="Tle1-like_cat"/>
</dbReference>
<protein>
    <submittedName>
        <fullName evidence="2">Peptigoglycan-binding protein LysM</fullName>
    </submittedName>
</protein>
<dbReference type="SMART" id="SM00257">
    <property type="entry name" value="LysM"/>
    <property type="match status" value="1"/>
</dbReference>
<evidence type="ECO:0000313" key="2">
    <source>
        <dbReference type="EMBL" id="UUO64249.1"/>
    </source>
</evidence>
<dbReference type="InterPro" id="IPR036779">
    <property type="entry name" value="LysM_dom_sf"/>
</dbReference>
<dbReference type="RefSeq" id="WP_257178467.1">
    <property type="nucleotide sequence ID" value="NZ_CP028989.1"/>
</dbReference>
<dbReference type="CDD" id="cd00118">
    <property type="entry name" value="LysM"/>
    <property type="match status" value="1"/>
</dbReference>
<dbReference type="Proteomes" id="UP001058872">
    <property type="component" value="Chromosome"/>
</dbReference>